<comment type="caution">
    <text evidence="2">The sequence shown here is derived from an EMBL/GenBank/DDBJ whole genome shotgun (WGS) entry which is preliminary data.</text>
</comment>
<reference evidence="2" key="1">
    <citation type="journal article" date="2019" name="bioRxiv">
        <title>The Genome of the Zebra Mussel, Dreissena polymorpha: A Resource for Invasive Species Research.</title>
        <authorList>
            <person name="McCartney M.A."/>
            <person name="Auch B."/>
            <person name="Kono T."/>
            <person name="Mallez S."/>
            <person name="Zhang Y."/>
            <person name="Obille A."/>
            <person name="Becker A."/>
            <person name="Abrahante J.E."/>
            <person name="Garbe J."/>
            <person name="Badalamenti J.P."/>
            <person name="Herman A."/>
            <person name="Mangelson H."/>
            <person name="Liachko I."/>
            <person name="Sullivan S."/>
            <person name="Sone E.D."/>
            <person name="Koren S."/>
            <person name="Silverstein K.A.T."/>
            <person name="Beckman K.B."/>
            <person name="Gohl D.M."/>
        </authorList>
    </citation>
    <scope>NUCLEOTIDE SEQUENCE</scope>
    <source>
        <strain evidence="2">Duluth1</strain>
        <tissue evidence="2">Whole animal</tissue>
    </source>
</reference>
<evidence type="ECO:0000313" key="3">
    <source>
        <dbReference type="Proteomes" id="UP000828390"/>
    </source>
</evidence>
<protein>
    <recommendedName>
        <fullName evidence="1">Mutator-like transposase domain-containing protein</fullName>
    </recommendedName>
</protein>
<dbReference type="Pfam" id="PF20700">
    <property type="entry name" value="Mutator"/>
    <property type="match status" value="1"/>
</dbReference>
<feature type="domain" description="Mutator-like transposase" evidence="1">
    <location>
        <begin position="1"/>
        <end position="119"/>
    </location>
</feature>
<evidence type="ECO:0000259" key="1">
    <source>
        <dbReference type="Pfam" id="PF20700"/>
    </source>
</evidence>
<gene>
    <name evidence="2" type="ORF">DPMN_148809</name>
</gene>
<dbReference type="InterPro" id="IPR049012">
    <property type="entry name" value="Mutator_transp_dom"/>
</dbReference>
<sequence>MEPDMVTEMIIETAKKGVKATGIVGDDDTTTAARLKTNVPHMVEKRSDKNHVKKNLANCLYGMQKNFPTLSTKNINYLLKLFNYNISQNKQNPVGISRGMDAVVGHAFDDHSFCDDTWCRFIHNSSAKYSSFPYGRPLTKPSLKAALFDVFGAYKKIAPKLSMLSSTQANESLNKSIASKAPKQLHLSGSANLNFRIAAGVAQKNLGSCYLTNVI</sequence>
<dbReference type="AlphaFoldDB" id="A0A9D4J1W9"/>
<dbReference type="EMBL" id="JAIWYP010000007">
    <property type="protein sequence ID" value="KAH3795260.1"/>
    <property type="molecule type" value="Genomic_DNA"/>
</dbReference>
<name>A0A9D4J1W9_DREPO</name>
<accession>A0A9D4J1W9</accession>
<reference evidence="2" key="2">
    <citation type="submission" date="2020-11" db="EMBL/GenBank/DDBJ databases">
        <authorList>
            <person name="McCartney M.A."/>
            <person name="Auch B."/>
            <person name="Kono T."/>
            <person name="Mallez S."/>
            <person name="Becker A."/>
            <person name="Gohl D.M."/>
            <person name="Silverstein K.A.T."/>
            <person name="Koren S."/>
            <person name="Bechman K.B."/>
            <person name="Herman A."/>
            <person name="Abrahante J.E."/>
            <person name="Garbe J."/>
        </authorList>
    </citation>
    <scope>NUCLEOTIDE SEQUENCE</scope>
    <source>
        <strain evidence="2">Duluth1</strain>
        <tissue evidence="2">Whole animal</tissue>
    </source>
</reference>
<keyword evidence="3" id="KW-1185">Reference proteome</keyword>
<organism evidence="2 3">
    <name type="scientific">Dreissena polymorpha</name>
    <name type="common">Zebra mussel</name>
    <name type="synonym">Mytilus polymorpha</name>
    <dbReference type="NCBI Taxonomy" id="45954"/>
    <lineage>
        <taxon>Eukaryota</taxon>
        <taxon>Metazoa</taxon>
        <taxon>Spiralia</taxon>
        <taxon>Lophotrochozoa</taxon>
        <taxon>Mollusca</taxon>
        <taxon>Bivalvia</taxon>
        <taxon>Autobranchia</taxon>
        <taxon>Heteroconchia</taxon>
        <taxon>Euheterodonta</taxon>
        <taxon>Imparidentia</taxon>
        <taxon>Neoheterodontei</taxon>
        <taxon>Myida</taxon>
        <taxon>Dreissenoidea</taxon>
        <taxon>Dreissenidae</taxon>
        <taxon>Dreissena</taxon>
    </lineage>
</organism>
<evidence type="ECO:0000313" key="2">
    <source>
        <dbReference type="EMBL" id="KAH3795260.1"/>
    </source>
</evidence>
<dbReference type="Proteomes" id="UP000828390">
    <property type="component" value="Unassembled WGS sequence"/>
</dbReference>
<proteinExistence type="predicted"/>